<sequence>MKRLSHGEVTHPPSGRGYQHVCPYCNQPFGDGDLHDLRDGDQAYWCAECQKGHRAGDPPLEALQPAGSA</sequence>
<accession>A0ABW1YCT1</accession>
<comment type="caution">
    <text evidence="1">The sequence shown here is derived from an EMBL/GenBank/DDBJ whole genome shotgun (WGS) entry which is preliminary data.</text>
</comment>
<organism evidence="1 2">
    <name type="scientific">Deinococcus lacus</name>
    <dbReference type="NCBI Taxonomy" id="392561"/>
    <lineage>
        <taxon>Bacteria</taxon>
        <taxon>Thermotogati</taxon>
        <taxon>Deinococcota</taxon>
        <taxon>Deinococci</taxon>
        <taxon>Deinococcales</taxon>
        <taxon>Deinococcaceae</taxon>
        <taxon>Deinococcus</taxon>
    </lineage>
</organism>
<dbReference type="RefSeq" id="WP_380082903.1">
    <property type="nucleotide sequence ID" value="NZ_JBHSWD010000001.1"/>
</dbReference>
<gene>
    <name evidence="1" type="ORF">ACFP81_07655</name>
</gene>
<evidence type="ECO:0000313" key="1">
    <source>
        <dbReference type="EMBL" id="MFC6591891.1"/>
    </source>
</evidence>
<reference evidence="2" key="1">
    <citation type="journal article" date="2019" name="Int. J. Syst. Evol. Microbiol.">
        <title>The Global Catalogue of Microorganisms (GCM) 10K type strain sequencing project: providing services to taxonomists for standard genome sequencing and annotation.</title>
        <authorList>
            <consortium name="The Broad Institute Genomics Platform"/>
            <consortium name="The Broad Institute Genome Sequencing Center for Infectious Disease"/>
            <person name="Wu L."/>
            <person name="Ma J."/>
        </authorList>
    </citation>
    <scope>NUCLEOTIDE SEQUENCE [LARGE SCALE GENOMIC DNA]</scope>
    <source>
        <strain evidence="2">CGMCC 1.15772</strain>
    </source>
</reference>
<dbReference type="Proteomes" id="UP001596297">
    <property type="component" value="Unassembled WGS sequence"/>
</dbReference>
<evidence type="ECO:0000313" key="2">
    <source>
        <dbReference type="Proteomes" id="UP001596297"/>
    </source>
</evidence>
<name>A0ABW1YCT1_9DEIO</name>
<proteinExistence type="predicted"/>
<dbReference type="EMBL" id="JBHSWD010000001">
    <property type="protein sequence ID" value="MFC6591891.1"/>
    <property type="molecule type" value="Genomic_DNA"/>
</dbReference>
<keyword evidence="2" id="KW-1185">Reference proteome</keyword>
<protein>
    <submittedName>
        <fullName evidence="1">Uncharacterized protein</fullName>
    </submittedName>
</protein>